<dbReference type="Proteomes" id="UP000790787">
    <property type="component" value="Chromosome 18"/>
</dbReference>
<reference evidence="1" key="1">
    <citation type="journal article" date="2014" name="Nat. Commun.">
        <title>The tobacco genome sequence and its comparison with those of tomato and potato.</title>
        <authorList>
            <person name="Sierro N."/>
            <person name="Battey J.N."/>
            <person name="Ouadi S."/>
            <person name="Bakaher N."/>
            <person name="Bovet L."/>
            <person name="Willig A."/>
            <person name="Goepfert S."/>
            <person name="Peitsch M.C."/>
            <person name="Ivanov N.V."/>
        </authorList>
    </citation>
    <scope>NUCLEOTIDE SEQUENCE [LARGE SCALE GENOMIC DNA]</scope>
</reference>
<organism evidence="1 2">
    <name type="scientific">Nicotiana tabacum</name>
    <name type="common">Common tobacco</name>
    <dbReference type="NCBI Taxonomy" id="4097"/>
    <lineage>
        <taxon>Eukaryota</taxon>
        <taxon>Viridiplantae</taxon>
        <taxon>Streptophyta</taxon>
        <taxon>Embryophyta</taxon>
        <taxon>Tracheophyta</taxon>
        <taxon>Spermatophyta</taxon>
        <taxon>Magnoliopsida</taxon>
        <taxon>eudicotyledons</taxon>
        <taxon>Gunneridae</taxon>
        <taxon>Pentapetalae</taxon>
        <taxon>asterids</taxon>
        <taxon>lamiids</taxon>
        <taxon>Solanales</taxon>
        <taxon>Solanaceae</taxon>
        <taxon>Nicotianoideae</taxon>
        <taxon>Nicotianeae</taxon>
        <taxon>Nicotiana</taxon>
    </lineage>
</organism>
<keyword evidence="1" id="KW-1185">Reference proteome</keyword>
<name>A0AC58T5Z2_TOBAC</name>
<evidence type="ECO:0000313" key="1">
    <source>
        <dbReference type="Proteomes" id="UP000790787"/>
    </source>
</evidence>
<protein>
    <submittedName>
        <fullName evidence="2">Uncharacterized protein LOC142172796</fullName>
    </submittedName>
</protein>
<reference evidence="2" key="2">
    <citation type="submission" date="2025-08" db="UniProtKB">
        <authorList>
            <consortium name="RefSeq"/>
        </authorList>
    </citation>
    <scope>IDENTIFICATION</scope>
    <source>
        <tissue evidence="2">Leaf</tissue>
    </source>
</reference>
<accession>A0AC58T5Z2</accession>
<proteinExistence type="predicted"/>
<evidence type="ECO:0000313" key="2">
    <source>
        <dbReference type="RefSeq" id="XP_075092589.1"/>
    </source>
</evidence>
<sequence length="191" mass="23035">MNYFPIKLMYQKLRGVQPKVPWKKLVCNNYATPRWVFILNLAIQGRLTTKERLLRWGMQVKKECVLCGWADETTSHLFFERIFSKEIRQRLLNWQGINKHVKIWEDEIHWETTEMKGKNSIDEIFRMTIAGAVYYIWQERNLRLFQNKQRNVISILKEVVQDLFVRGGKKYKLASRLRLKFLSIVSRRDRG</sequence>
<dbReference type="RefSeq" id="XP_075092589.1">
    <property type="nucleotide sequence ID" value="XM_075236488.1"/>
</dbReference>
<gene>
    <name evidence="2" type="primary">LOC142172796</name>
</gene>